<evidence type="ECO:0000259" key="2">
    <source>
        <dbReference type="Pfam" id="PF17906"/>
    </source>
</evidence>
<gene>
    <name evidence="3" type="ORF">ANN_26149</name>
</gene>
<dbReference type="Proteomes" id="UP001148838">
    <property type="component" value="Unassembled WGS sequence"/>
</dbReference>
<dbReference type="InterPro" id="IPR041426">
    <property type="entry name" value="Mos1_HTH"/>
</dbReference>
<organism evidence="3 4">
    <name type="scientific">Periplaneta americana</name>
    <name type="common">American cockroach</name>
    <name type="synonym">Blatta americana</name>
    <dbReference type="NCBI Taxonomy" id="6978"/>
    <lineage>
        <taxon>Eukaryota</taxon>
        <taxon>Metazoa</taxon>
        <taxon>Ecdysozoa</taxon>
        <taxon>Arthropoda</taxon>
        <taxon>Hexapoda</taxon>
        <taxon>Insecta</taxon>
        <taxon>Pterygota</taxon>
        <taxon>Neoptera</taxon>
        <taxon>Polyneoptera</taxon>
        <taxon>Dictyoptera</taxon>
        <taxon>Blattodea</taxon>
        <taxon>Blattoidea</taxon>
        <taxon>Blattidae</taxon>
        <taxon>Blattinae</taxon>
        <taxon>Periplaneta</taxon>
    </lineage>
</organism>
<comment type="caution">
    <text evidence="3">The sequence shown here is derived from an EMBL/GenBank/DDBJ whole genome shotgun (WGS) entry which is preliminary data.</text>
</comment>
<reference evidence="3 4" key="1">
    <citation type="journal article" date="2022" name="Allergy">
        <title>Genome assembly and annotation of Periplaneta americana reveal a comprehensive cockroach allergen profile.</title>
        <authorList>
            <person name="Wang L."/>
            <person name="Xiong Q."/>
            <person name="Saelim N."/>
            <person name="Wang L."/>
            <person name="Nong W."/>
            <person name="Wan A.T."/>
            <person name="Shi M."/>
            <person name="Liu X."/>
            <person name="Cao Q."/>
            <person name="Hui J.H.L."/>
            <person name="Sookrung N."/>
            <person name="Leung T.F."/>
            <person name="Tungtrongchitr A."/>
            <person name="Tsui S.K.W."/>
        </authorList>
    </citation>
    <scope>NUCLEOTIDE SEQUENCE [LARGE SCALE GENOMIC DNA]</scope>
    <source>
        <strain evidence="3">PWHHKU_190912</strain>
    </source>
</reference>
<evidence type="ECO:0000313" key="4">
    <source>
        <dbReference type="Proteomes" id="UP001148838"/>
    </source>
</evidence>
<dbReference type="InterPro" id="IPR036397">
    <property type="entry name" value="RNaseH_sf"/>
</dbReference>
<dbReference type="InterPro" id="IPR052709">
    <property type="entry name" value="Transposase-MT_Hybrid"/>
</dbReference>
<feature type="region of interest" description="Disordered" evidence="1">
    <location>
        <begin position="71"/>
        <end position="98"/>
    </location>
</feature>
<feature type="region of interest" description="Disordered" evidence="1">
    <location>
        <begin position="311"/>
        <end position="349"/>
    </location>
</feature>
<feature type="region of interest" description="Disordered" evidence="1">
    <location>
        <begin position="1"/>
        <end position="49"/>
    </location>
</feature>
<evidence type="ECO:0000313" key="3">
    <source>
        <dbReference type="EMBL" id="KAJ4429146.1"/>
    </source>
</evidence>
<dbReference type="PANTHER" id="PTHR46060:SF1">
    <property type="entry name" value="MARINER MOS1 TRANSPOSASE-LIKE PROTEIN"/>
    <property type="match status" value="1"/>
</dbReference>
<proteinExistence type="predicted"/>
<feature type="compositionally biased region" description="Polar residues" evidence="1">
    <location>
        <begin position="32"/>
        <end position="45"/>
    </location>
</feature>
<protein>
    <recommendedName>
        <fullName evidence="2">Mos1 transposase HTH domain-containing protein</fullName>
    </recommendedName>
</protein>
<accession>A0ABQ8S554</accession>
<dbReference type="Pfam" id="PF17906">
    <property type="entry name" value="HTH_48"/>
    <property type="match status" value="1"/>
</dbReference>
<dbReference type="PANTHER" id="PTHR46060">
    <property type="entry name" value="MARINER MOS1 TRANSPOSASE-LIKE PROTEIN"/>
    <property type="match status" value="1"/>
</dbReference>
<dbReference type="Gene3D" id="1.10.10.1450">
    <property type="match status" value="1"/>
</dbReference>
<feature type="domain" description="Mos1 transposase HTH" evidence="2">
    <location>
        <begin position="153"/>
        <end position="197"/>
    </location>
</feature>
<name>A0ABQ8S554_PERAM</name>
<sequence>MEEEVERIVINIGIVSSDEECDEDEMDYDRPGSSTDTADEGSSTDSADKIETSASAYSYFWNKVNRPLSMKKEGIQTRKRKPKNPGQGGQGSPAGSVGSLAGVIKTEMKPNIQHAVTVYTVHHHQGLLDHGVILISLPVVGFSRKMTERIEQRYCIKFCQKLGDSQSQTIRKIQQVFGEDAMGVTQIKEWFNRFKDGRTSAESEQRCGRPQTARSAAVVERVRNLVMADRRLTVREIAEEVGVSKDSAHAILRDDLNMNRVAAKFLPKLLSPEQKDLRRDVAQDLLDTANTDPGFLNTVITGDESWVYGYDPGTKDSRRNGSIPSLQGRRKRGRCEAKSSSAQKTRHVDGEQLALASRQRPAHSSQLIHTFLAKHGITTVHQPPYSPDLAPCDFWLFPKLKTPLKGSHFESREEIMRNATTELNTIPKEDFQRCFRQWKDRWAKCVQAQGAYFEGD</sequence>
<evidence type="ECO:0000256" key="1">
    <source>
        <dbReference type="SAM" id="MobiDB-lite"/>
    </source>
</evidence>
<keyword evidence="4" id="KW-1185">Reference proteome</keyword>
<dbReference type="EMBL" id="JAJSOF020000036">
    <property type="protein sequence ID" value="KAJ4429146.1"/>
    <property type="molecule type" value="Genomic_DNA"/>
</dbReference>
<dbReference type="Gene3D" id="3.30.420.10">
    <property type="entry name" value="Ribonuclease H-like superfamily/Ribonuclease H"/>
    <property type="match status" value="1"/>
</dbReference>
<feature type="compositionally biased region" description="Acidic residues" evidence="1">
    <location>
        <begin position="17"/>
        <end position="27"/>
    </location>
</feature>